<dbReference type="PANTHER" id="PTHR22921">
    <property type="entry name" value="PROTEIN CBG20088-RELATED"/>
    <property type="match status" value="1"/>
</dbReference>
<dbReference type="PANTHER" id="PTHR22921:SF27">
    <property type="entry name" value="C2H2-TYPE DOMAIN-CONTAINING PROTEIN-RELATED"/>
    <property type="match status" value="1"/>
</dbReference>
<dbReference type="EMBL" id="HE600918">
    <property type="protein sequence ID" value="CAP29710.1"/>
    <property type="molecule type" value="Genomic_DNA"/>
</dbReference>
<dbReference type="InterPro" id="IPR009667">
    <property type="entry name" value="DUF1258"/>
</dbReference>
<dbReference type="RefSeq" id="XP_002632003.1">
    <property type="nucleotide sequence ID" value="XM_002631957.1"/>
</dbReference>
<evidence type="ECO:0000313" key="2">
    <source>
        <dbReference type="EMBL" id="CAP29710.1"/>
    </source>
</evidence>
<dbReference type="Proteomes" id="UP000008549">
    <property type="component" value="Unassembled WGS sequence"/>
</dbReference>
<dbReference type="GeneID" id="8574002"/>
<accession>A8XAP5</accession>
<dbReference type="InParanoid" id="A8XAP5"/>
<feature type="region of interest" description="Disordered" evidence="1">
    <location>
        <begin position="1"/>
        <end position="61"/>
    </location>
</feature>
<evidence type="ECO:0000256" key="1">
    <source>
        <dbReference type="SAM" id="MobiDB-lite"/>
    </source>
</evidence>
<reference evidence="2 3" key="1">
    <citation type="journal article" date="2003" name="PLoS Biol.">
        <title>The genome sequence of Caenorhabditis briggsae: a platform for comparative genomics.</title>
        <authorList>
            <person name="Stein L.D."/>
            <person name="Bao Z."/>
            <person name="Blasiar D."/>
            <person name="Blumenthal T."/>
            <person name="Brent M.R."/>
            <person name="Chen N."/>
            <person name="Chinwalla A."/>
            <person name="Clarke L."/>
            <person name="Clee C."/>
            <person name="Coghlan A."/>
            <person name="Coulson A."/>
            <person name="D'Eustachio P."/>
            <person name="Fitch D.H."/>
            <person name="Fulton L.A."/>
            <person name="Fulton R.E."/>
            <person name="Griffiths-Jones S."/>
            <person name="Harris T.W."/>
            <person name="Hillier L.W."/>
            <person name="Kamath R."/>
            <person name="Kuwabara P.E."/>
            <person name="Mardis E.R."/>
            <person name="Marra M.A."/>
            <person name="Miner T.L."/>
            <person name="Minx P."/>
            <person name="Mullikin J.C."/>
            <person name="Plumb R.W."/>
            <person name="Rogers J."/>
            <person name="Schein J.E."/>
            <person name="Sohrmann M."/>
            <person name="Spieth J."/>
            <person name="Stajich J.E."/>
            <person name="Wei C."/>
            <person name="Willey D."/>
            <person name="Wilson R.K."/>
            <person name="Durbin R."/>
            <person name="Waterston R.H."/>
        </authorList>
    </citation>
    <scope>NUCLEOTIDE SEQUENCE [LARGE SCALE GENOMIC DNA]</scope>
    <source>
        <strain evidence="2 3">AF16</strain>
    </source>
</reference>
<organism evidence="2 3">
    <name type="scientific">Caenorhabditis briggsae</name>
    <dbReference type="NCBI Taxonomy" id="6238"/>
    <lineage>
        <taxon>Eukaryota</taxon>
        <taxon>Metazoa</taxon>
        <taxon>Ecdysozoa</taxon>
        <taxon>Nematoda</taxon>
        <taxon>Chromadorea</taxon>
        <taxon>Rhabditida</taxon>
        <taxon>Rhabditina</taxon>
        <taxon>Rhabditomorpha</taxon>
        <taxon>Rhabditoidea</taxon>
        <taxon>Rhabditidae</taxon>
        <taxon>Peloderinae</taxon>
        <taxon>Caenorhabditis</taxon>
    </lineage>
</organism>
<feature type="compositionally biased region" description="Basic and acidic residues" evidence="1">
    <location>
        <begin position="234"/>
        <end position="268"/>
    </location>
</feature>
<dbReference type="HOGENOM" id="CLU_474287_0_0_1"/>
<feature type="compositionally biased region" description="Polar residues" evidence="1">
    <location>
        <begin position="516"/>
        <end position="528"/>
    </location>
</feature>
<reference evidence="2 3" key="2">
    <citation type="journal article" date="2011" name="PLoS Genet.">
        <title>Caenorhabditis briggsae recombinant inbred line genotypes reveal inter-strain incompatibility and the evolution of recombination.</title>
        <authorList>
            <person name="Ross J.A."/>
            <person name="Koboldt D.C."/>
            <person name="Staisch J.E."/>
            <person name="Chamberlin H.M."/>
            <person name="Gupta B.P."/>
            <person name="Miller R.D."/>
            <person name="Baird S.E."/>
            <person name="Haag E.S."/>
        </authorList>
    </citation>
    <scope>NUCLEOTIDE SEQUENCE [LARGE SCALE GENOMIC DNA]</scope>
    <source>
        <strain evidence="2 3">AF16</strain>
    </source>
</reference>
<feature type="compositionally biased region" description="Acidic residues" evidence="1">
    <location>
        <begin position="37"/>
        <end position="56"/>
    </location>
</feature>
<dbReference type="CTD" id="8574002"/>
<evidence type="ECO:0000313" key="3">
    <source>
        <dbReference type="Proteomes" id="UP000008549"/>
    </source>
</evidence>
<feature type="region of interest" description="Disordered" evidence="1">
    <location>
        <begin position="226"/>
        <end position="289"/>
    </location>
</feature>
<dbReference type="KEGG" id="cbr:CBG_10285"/>
<name>A8XAP5_CAEBR</name>
<dbReference type="AlphaFoldDB" id="A8XAP5"/>
<proteinExistence type="predicted"/>
<feature type="region of interest" description="Disordered" evidence="1">
    <location>
        <begin position="514"/>
        <end position="536"/>
    </location>
</feature>
<keyword evidence="3" id="KW-1185">Reference proteome</keyword>
<dbReference type="eggNOG" id="ENOG502TFMR">
    <property type="taxonomic scope" value="Eukaryota"/>
</dbReference>
<protein>
    <submittedName>
        <fullName evidence="2">Protein CBG10285</fullName>
    </submittedName>
</protein>
<gene>
    <name evidence="2" type="ORF">CBG10285</name>
    <name evidence="2" type="ORF">CBG_10285</name>
</gene>
<sequence length="575" mass="64855">MPRTPFRLFSPIQFGPGPQDEESEETSSPDITRESEDTLEDPYTIDDIDYDDDESGSDLSSTLKSVSDEVLVFVAGACLERMSDSGFGRMLSSQDEGFRKQAWKLWKNDLTTFSIHEVCNGCGKEVDGSCCSEVIRYVRTGGFSQLIDIVKQHLESILSIRERLRDGTERTHNLLGSYIGRLWKSEYGNRLKLSLLGSVDGVNLNGNTRQKSLMLPGDHLYKERWSGGSAQRMRVHEPAHKERGEMSDDYFWEQRNESSERVGLRREFSEEDDDSEQAESPSRKNRLSSSHNLWNPSDFIQNTCFDRVTGELLSRKQCLAAPLVGFDLDDGRKEDDEILLPGGKRVMISKLIDPTACTNWVGSTAVSKAVVSVLKLIQARDPYFLIYSSPESSRSTDYPPIDDDFFRIFANVLKAGFKIVESSSSLISLASSIRRTTRNYIDKQRKSATSIDLSKMLSDFMEKFKIDSEFRLSEPSIENCGTITKNLWTIRTPSTEESKKLKSVSPILSEEGLQTVDDSQPSTSSTPISGKKRIHQNHSEYGRIIGRRIITKPVHSSSEGLAKFTRFSKKGKLEK</sequence>
<dbReference type="Pfam" id="PF06869">
    <property type="entry name" value="DUF1258"/>
    <property type="match status" value="1"/>
</dbReference>